<dbReference type="EMBL" id="JADQDM010000007">
    <property type="protein sequence ID" value="MBF9222410.1"/>
    <property type="molecule type" value="Genomic_DNA"/>
</dbReference>
<keyword evidence="2" id="KW-0732">Signal</keyword>
<accession>A0ABS0I655</accession>
<feature type="compositionally biased region" description="Low complexity" evidence="1">
    <location>
        <begin position="24"/>
        <end position="37"/>
    </location>
</feature>
<gene>
    <name evidence="3" type="ORF">I2H31_14995</name>
</gene>
<feature type="chain" id="PRO_5046148137" description="Outer membrane protein assembly factor BamE" evidence="2">
    <location>
        <begin position="30"/>
        <end position="205"/>
    </location>
</feature>
<sequence>MKQLSSLPSFLLLCLAACQSNPSTPAATAATPPAAAKPTPPRPAPATPEHIEASMVTVSGLPDEEVTTQQLIRQLGRPDRIAKGAVECGSRLSSPIDRPDGDLWYYGKTVYEVSGTQAILSSFDVTSGKFRGKIGKLVLDKNTTLEDVRRFFPAAAKEADEPAGHGRPGEVMSLPFYDKGVPMDGALELQFQHGHLQAVEFFSPC</sequence>
<feature type="region of interest" description="Disordered" evidence="1">
    <location>
        <begin position="22"/>
        <end position="48"/>
    </location>
</feature>
<evidence type="ECO:0000256" key="2">
    <source>
        <dbReference type="SAM" id="SignalP"/>
    </source>
</evidence>
<name>A0ABS0I655_9BACT</name>
<evidence type="ECO:0000313" key="3">
    <source>
        <dbReference type="EMBL" id="MBF9222410.1"/>
    </source>
</evidence>
<proteinExistence type="predicted"/>
<dbReference type="Proteomes" id="UP000618931">
    <property type="component" value="Unassembled WGS sequence"/>
</dbReference>
<evidence type="ECO:0008006" key="5">
    <source>
        <dbReference type="Google" id="ProtNLM"/>
    </source>
</evidence>
<organism evidence="3 4">
    <name type="scientific">Hymenobacter ruricola</name>
    <dbReference type="NCBI Taxonomy" id="2791023"/>
    <lineage>
        <taxon>Bacteria</taxon>
        <taxon>Pseudomonadati</taxon>
        <taxon>Bacteroidota</taxon>
        <taxon>Cytophagia</taxon>
        <taxon>Cytophagales</taxon>
        <taxon>Hymenobacteraceae</taxon>
        <taxon>Hymenobacter</taxon>
    </lineage>
</organism>
<keyword evidence="4" id="KW-1185">Reference proteome</keyword>
<comment type="caution">
    <text evidence="3">The sequence shown here is derived from an EMBL/GenBank/DDBJ whole genome shotgun (WGS) entry which is preliminary data.</text>
</comment>
<feature type="signal peptide" evidence="2">
    <location>
        <begin position="1"/>
        <end position="29"/>
    </location>
</feature>
<protein>
    <recommendedName>
        <fullName evidence="5">Outer membrane protein assembly factor BamE</fullName>
    </recommendedName>
</protein>
<reference evidence="3 4" key="1">
    <citation type="submission" date="2020-11" db="EMBL/GenBank/DDBJ databases">
        <authorList>
            <person name="Kim M.K."/>
        </authorList>
    </citation>
    <scope>NUCLEOTIDE SEQUENCE [LARGE SCALE GENOMIC DNA]</scope>
    <source>
        <strain evidence="3 4">BT662</strain>
    </source>
</reference>
<evidence type="ECO:0000313" key="4">
    <source>
        <dbReference type="Proteomes" id="UP000618931"/>
    </source>
</evidence>
<dbReference type="RefSeq" id="WP_196293853.1">
    <property type="nucleotide sequence ID" value="NZ_JADQDM010000007.1"/>
</dbReference>
<evidence type="ECO:0000256" key="1">
    <source>
        <dbReference type="SAM" id="MobiDB-lite"/>
    </source>
</evidence>